<comment type="caution">
    <text evidence="3">The sequence shown here is derived from an EMBL/GenBank/DDBJ whole genome shotgun (WGS) entry which is preliminary data.</text>
</comment>
<dbReference type="AlphaFoldDB" id="A0A9P8C0X0"/>
<evidence type="ECO:0008006" key="5">
    <source>
        <dbReference type="Google" id="ProtNLM"/>
    </source>
</evidence>
<evidence type="ECO:0000256" key="1">
    <source>
        <dbReference type="SAM" id="MobiDB-lite"/>
    </source>
</evidence>
<feature type="signal peptide" evidence="2">
    <location>
        <begin position="1"/>
        <end position="19"/>
    </location>
</feature>
<accession>A0A9P8C0X0</accession>
<evidence type="ECO:0000256" key="2">
    <source>
        <dbReference type="SAM" id="SignalP"/>
    </source>
</evidence>
<name>A0A9P8C0X0_9HELO</name>
<evidence type="ECO:0000313" key="4">
    <source>
        <dbReference type="Proteomes" id="UP000824998"/>
    </source>
</evidence>
<sequence length="267" mass="29538">MQIQAYISFLGTLLTIANAGGFVPPAEWCLPNSGLKELSGCIAMTNREKECGEKPTDDEKLNCFCVQEMLSSYYDCKSDITRCLESPLFNPQFDEKIRKWHELCDDRLTSTSKFTTPTQPTLTTTYDFGACDRLYQSCASADYETNECSHKYPSTSSMAFTSCFCQPPVYSLMSECQYNGNVSCKRTTAAESNIYGYSFCSSFWSGSQTMATVHQTPSISFSEQPTIQVTGQPTQIPSPTGFATQTATKSESGGPKHVGENVQEELK</sequence>
<keyword evidence="2" id="KW-0732">Signal</keyword>
<feature type="region of interest" description="Disordered" evidence="1">
    <location>
        <begin position="229"/>
        <end position="267"/>
    </location>
</feature>
<keyword evidence="4" id="KW-1185">Reference proteome</keyword>
<organism evidence="3 4">
    <name type="scientific">Amylocarpus encephaloides</name>
    <dbReference type="NCBI Taxonomy" id="45428"/>
    <lineage>
        <taxon>Eukaryota</taxon>
        <taxon>Fungi</taxon>
        <taxon>Dikarya</taxon>
        <taxon>Ascomycota</taxon>
        <taxon>Pezizomycotina</taxon>
        <taxon>Leotiomycetes</taxon>
        <taxon>Helotiales</taxon>
        <taxon>Helotiales incertae sedis</taxon>
        <taxon>Amylocarpus</taxon>
    </lineage>
</organism>
<feature type="chain" id="PRO_5040179173" description="Extracellular membrane protein CFEM domain-containing protein" evidence="2">
    <location>
        <begin position="20"/>
        <end position="267"/>
    </location>
</feature>
<dbReference type="EMBL" id="MU251783">
    <property type="protein sequence ID" value="KAG9229332.1"/>
    <property type="molecule type" value="Genomic_DNA"/>
</dbReference>
<dbReference type="OrthoDB" id="5398531at2759"/>
<gene>
    <name evidence="3" type="ORF">BJ875DRAFT_489015</name>
</gene>
<dbReference type="Proteomes" id="UP000824998">
    <property type="component" value="Unassembled WGS sequence"/>
</dbReference>
<feature type="compositionally biased region" description="Polar residues" evidence="1">
    <location>
        <begin position="229"/>
        <end position="251"/>
    </location>
</feature>
<reference evidence="3" key="1">
    <citation type="journal article" date="2021" name="IMA Fungus">
        <title>Genomic characterization of three marine fungi, including Emericellopsis atlantica sp. nov. with signatures of a generalist lifestyle and marine biomass degradation.</title>
        <authorList>
            <person name="Hagestad O.C."/>
            <person name="Hou L."/>
            <person name="Andersen J.H."/>
            <person name="Hansen E.H."/>
            <person name="Altermark B."/>
            <person name="Li C."/>
            <person name="Kuhnert E."/>
            <person name="Cox R.J."/>
            <person name="Crous P.W."/>
            <person name="Spatafora J.W."/>
            <person name="Lail K."/>
            <person name="Amirebrahimi M."/>
            <person name="Lipzen A."/>
            <person name="Pangilinan J."/>
            <person name="Andreopoulos W."/>
            <person name="Hayes R.D."/>
            <person name="Ng V."/>
            <person name="Grigoriev I.V."/>
            <person name="Jackson S.A."/>
            <person name="Sutton T.D.S."/>
            <person name="Dobson A.D.W."/>
            <person name="Rama T."/>
        </authorList>
    </citation>
    <scope>NUCLEOTIDE SEQUENCE</scope>
    <source>
        <strain evidence="3">TRa018bII</strain>
    </source>
</reference>
<proteinExistence type="predicted"/>
<evidence type="ECO:0000313" key="3">
    <source>
        <dbReference type="EMBL" id="KAG9229332.1"/>
    </source>
</evidence>
<protein>
    <recommendedName>
        <fullName evidence="5">Extracellular membrane protein CFEM domain-containing protein</fullName>
    </recommendedName>
</protein>